<proteinExistence type="predicted"/>
<name>A0AAN7CJN6_9PEZI</name>
<accession>A0AAN7CJN6</accession>
<dbReference type="Proteomes" id="UP001303647">
    <property type="component" value="Unassembled WGS sequence"/>
</dbReference>
<protein>
    <submittedName>
        <fullName evidence="1">Uncharacterized protein</fullName>
    </submittedName>
</protein>
<comment type="caution">
    <text evidence="1">The sequence shown here is derived from an EMBL/GenBank/DDBJ whole genome shotgun (WGS) entry which is preliminary data.</text>
</comment>
<dbReference type="AlphaFoldDB" id="A0AAN7CJN6"/>
<organism evidence="1 2">
    <name type="scientific">Corynascus novoguineensis</name>
    <dbReference type="NCBI Taxonomy" id="1126955"/>
    <lineage>
        <taxon>Eukaryota</taxon>
        <taxon>Fungi</taxon>
        <taxon>Dikarya</taxon>
        <taxon>Ascomycota</taxon>
        <taxon>Pezizomycotina</taxon>
        <taxon>Sordariomycetes</taxon>
        <taxon>Sordariomycetidae</taxon>
        <taxon>Sordariales</taxon>
        <taxon>Chaetomiaceae</taxon>
        <taxon>Corynascus</taxon>
    </lineage>
</organism>
<reference evidence="1" key="2">
    <citation type="submission" date="2023-05" db="EMBL/GenBank/DDBJ databases">
        <authorList>
            <consortium name="Lawrence Berkeley National Laboratory"/>
            <person name="Steindorff A."/>
            <person name="Hensen N."/>
            <person name="Bonometti L."/>
            <person name="Westerberg I."/>
            <person name="Brannstrom I.O."/>
            <person name="Guillou S."/>
            <person name="Cros-Aarteil S."/>
            <person name="Calhoun S."/>
            <person name="Haridas S."/>
            <person name="Kuo A."/>
            <person name="Mondo S."/>
            <person name="Pangilinan J."/>
            <person name="Riley R."/>
            <person name="Labutti K."/>
            <person name="Andreopoulos B."/>
            <person name="Lipzen A."/>
            <person name="Chen C."/>
            <person name="Yanf M."/>
            <person name="Daum C."/>
            <person name="Ng V."/>
            <person name="Clum A."/>
            <person name="Ohm R."/>
            <person name="Martin F."/>
            <person name="Silar P."/>
            <person name="Natvig D."/>
            <person name="Lalanne C."/>
            <person name="Gautier V."/>
            <person name="Ament-Velasquez S.L."/>
            <person name="Kruys A."/>
            <person name="Hutchinson M.I."/>
            <person name="Powell A.J."/>
            <person name="Barry K."/>
            <person name="Miller A.N."/>
            <person name="Grigoriev I.V."/>
            <person name="Debuchy R."/>
            <person name="Gladieux P."/>
            <person name="Thoren M.H."/>
            <person name="Johannesson H."/>
        </authorList>
    </citation>
    <scope>NUCLEOTIDE SEQUENCE</scope>
    <source>
        <strain evidence="1">CBS 359.72</strain>
    </source>
</reference>
<gene>
    <name evidence="1" type="ORF">C7999DRAFT_18343</name>
</gene>
<dbReference type="EMBL" id="MU857838">
    <property type="protein sequence ID" value="KAK4243284.1"/>
    <property type="molecule type" value="Genomic_DNA"/>
</dbReference>
<sequence length="178" mass="19017">MHTAPSSPRTLTILLEWVDNTAGGDGIVLDHQVHTITMDPHGLKAVIAATSADSVTASEEVPLFWGRDAVVVCADFLPPLFGGAILPLYALAPDRVAVFMQPFGTDVDALERPVVRFEAGMFEDVYGGRIPVPPQARGVSSGVNGEAESGLDVFYEALGKLFGENRGVRWATELILRG</sequence>
<reference evidence="1" key="1">
    <citation type="journal article" date="2023" name="Mol. Phylogenet. Evol.">
        <title>Genome-scale phylogeny and comparative genomics of the fungal order Sordariales.</title>
        <authorList>
            <person name="Hensen N."/>
            <person name="Bonometti L."/>
            <person name="Westerberg I."/>
            <person name="Brannstrom I.O."/>
            <person name="Guillou S."/>
            <person name="Cros-Aarteil S."/>
            <person name="Calhoun S."/>
            <person name="Haridas S."/>
            <person name="Kuo A."/>
            <person name="Mondo S."/>
            <person name="Pangilinan J."/>
            <person name="Riley R."/>
            <person name="LaButti K."/>
            <person name="Andreopoulos B."/>
            <person name="Lipzen A."/>
            <person name="Chen C."/>
            <person name="Yan M."/>
            <person name="Daum C."/>
            <person name="Ng V."/>
            <person name="Clum A."/>
            <person name="Steindorff A."/>
            <person name="Ohm R.A."/>
            <person name="Martin F."/>
            <person name="Silar P."/>
            <person name="Natvig D.O."/>
            <person name="Lalanne C."/>
            <person name="Gautier V."/>
            <person name="Ament-Velasquez S.L."/>
            <person name="Kruys A."/>
            <person name="Hutchinson M.I."/>
            <person name="Powell A.J."/>
            <person name="Barry K."/>
            <person name="Miller A.N."/>
            <person name="Grigoriev I.V."/>
            <person name="Debuchy R."/>
            <person name="Gladieux P."/>
            <person name="Hiltunen Thoren M."/>
            <person name="Johannesson H."/>
        </authorList>
    </citation>
    <scope>NUCLEOTIDE SEQUENCE</scope>
    <source>
        <strain evidence="1">CBS 359.72</strain>
    </source>
</reference>
<evidence type="ECO:0000313" key="2">
    <source>
        <dbReference type="Proteomes" id="UP001303647"/>
    </source>
</evidence>
<keyword evidence="2" id="KW-1185">Reference proteome</keyword>
<evidence type="ECO:0000313" key="1">
    <source>
        <dbReference type="EMBL" id="KAK4243284.1"/>
    </source>
</evidence>